<name>A0A8D8FEZ6_CULPI</name>
<protein>
    <submittedName>
        <fullName evidence="1">(northern house mosquito) hypothetical protein</fullName>
    </submittedName>
</protein>
<evidence type="ECO:0000313" key="1">
    <source>
        <dbReference type="EMBL" id="CAG6467998.1"/>
    </source>
</evidence>
<sequence length="140" mass="15827">MGVAYVAHWVGRKSVGQRSIMRMSGEKVLTRPWFYVCWLATRRSGGGALTASATARWFGRRLTADRLALTAGAQHHFRCAGAHRCAATRLRCWRRLRRRRGCARELGGVPRPPRGRPGSVGWWSRVRPRRMLTDAAQLVC</sequence>
<dbReference type="EMBL" id="HBUE01059551">
    <property type="protein sequence ID" value="CAG6467998.1"/>
    <property type="molecule type" value="Transcribed_RNA"/>
</dbReference>
<proteinExistence type="predicted"/>
<accession>A0A8D8FEZ6</accession>
<organism evidence="1">
    <name type="scientific">Culex pipiens</name>
    <name type="common">House mosquito</name>
    <dbReference type="NCBI Taxonomy" id="7175"/>
    <lineage>
        <taxon>Eukaryota</taxon>
        <taxon>Metazoa</taxon>
        <taxon>Ecdysozoa</taxon>
        <taxon>Arthropoda</taxon>
        <taxon>Hexapoda</taxon>
        <taxon>Insecta</taxon>
        <taxon>Pterygota</taxon>
        <taxon>Neoptera</taxon>
        <taxon>Endopterygota</taxon>
        <taxon>Diptera</taxon>
        <taxon>Nematocera</taxon>
        <taxon>Culicoidea</taxon>
        <taxon>Culicidae</taxon>
        <taxon>Culicinae</taxon>
        <taxon>Culicini</taxon>
        <taxon>Culex</taxon>
        <taxon>Culex</taxon>
    </lineage>
</organism>
<reference evidence="1" key="1">
    <citation type="submission" date="2021-05" db="EMBL/GenBank/DDBJ databases">
        <authorList>
            <person name="Alioto T."/>
            <person name="Alioto T."/>
            <person name="Gomez Garrido J."/>
        </authorList>
    </citation>
    <scope>NUCLEOTIDE SEQUENCE</scope>
</reference>
<dbReference type="AlphaFoldDB" id="A0A8D8FEZ6"/>